<dbReference type="Gene3D" id="1.50.40.10">
    <property type="entry name" value="Mitochondrial carrier domain"/>
    <property type="match status" value="1"/>
</dbReference>
<evidence type="ECO:0000256" key="25">
    <source>
        <dbReference type="RuleBase" id="RU004504"/>
    </source>
</evidence>
<dbReference type="InterPro" id="IPR020578">
    <property type="entry name" value="Aminotrans_V_PyrdxlP_BS"/>
</dbReference>
<evidence type="ECO:0000256" key="6">
    <source>
        <dbReference type="ARBA" id="ARBA00017115"/>
    </source>
</evidence>
<dbReference type="InterPro" id="IPR015422">
    <property type="entry name" value="PyrdxlP-dep_Trfase_small"/>
</dbReference>
<keyword evidence="12" id="KW-0999">Mitochondrion inner membrane</keyword>
<reference evidence="27 28" key="1">
    <citation type="submission" date="2018-03" db="EMBL/GenBank/DDBJ databases">
        <title>Candida pseudohaemulonii genome assembly and annotation.</title>
        <authorList>
            <person name="Munoz J.F."/>
            <person name="Gade L.G."/>
            <person name="Chow N.A."/>
            <person name="Litvintseva A.P."/>
            <person name="Loparev V.N."/>
            <person name="Cuomo C.A."/>
        </authorList>
    </citation>
    <scope>NUCLEOTIDE SEQUENCE [LARGE SCALE GENOMIC DNA]</scope>
    <source>
        <strain evidence="27 28">B12108</strain>
    </source>
</reference>
<dbReference type="FunFam" id="3.40.640.10:FF:000003">
    <property type="entry name" value="Cysteine desulfurase IscS"/>
    <property type="match status" value="1"/>
</dbReference>
<evidence type="ECO:0000259" key="26">
    <source>
        <dbReference type="Pfam" id="PF00266"/>
    </source>
</evidence>
<accession>A0A2P7YUZ3</accession>
<dbReference type="VEuPathDB" id="FungiDB:C7M61_001576"/>
<dbReference type="NCBIfam" id="NF010611">
    <property type="entry name" value="PRK14012.1"/>
    <property type="match status" value="1"/>
</dbReference>
<dbReference type="EC" id="2.8.1.7" evidence="5"/>
<dbReference type="GO" id="GO:0051536">
    <property type="term" value="F:iron-sulfur cluster binding"/>
    <property type="evidence" value="ECO:0007669"/>
    <property type="project" value="UniProtKB-KW"/>
</dbReference>
<dbReference type="GO" id="GO:0031071">
    <property type="term" value="F:cysteine desulfurase activity"/>
    <property type="evidence" value="ECO:0007669"/>
    <property type="project" value="UniProtKB-EC"/>
</dbReference>
<evidence type="ECO:0000256" key="11">
    <source>
        <dbReference type="ARBA" id="ARBA00022737"/>
    </source>
</evidence>
<dbReference type="GO" id="GO:0031390">
    <property type="term" value="C:Ctf18 RFC-like complex"/>
    <property type="evidence" value="ECO:0007669"/>
    <property type="project" value="InterPro"/>
</dbReference>
<dbReference type="InterPro" id="IPR018108">
    <property type="entry name" value="MCP_transmembrane"/>
</dbReference>
<dbReference type="Gene3D" id="3.40.640.10">
    <property type="entry name" value="Type I PLP-dependent aspartate aminotransferase-like (Major domain)"/>
    <property type="match status" value="1"/>
</dbReference>
<evidence type="ECO:0000256" key="4">
    <source>
        <dbReference type="ARBA" id="ARBA00006490"/>
    </source>
</evidence>
<dbReference type="GO" id="GO:1990221">
    <property type="term" value="C:L-cysteine desulfurase complex"/>
    <property type="evidence" value="ECO:0007669"/>
    <property type="project" value="UniProtKB-ARBA"/>
</dbReference>
<keyword evidence="16" id="KW-0408">Iron</keyword>
<evidence type="ECO:0000256" key="1">
    <source>
        <dbReference type="ARBA" id="ARBA00001933"/>
    </source>
</evidence>
<evidence type="ECO:0000256" key="18">
    <source>
        <dbReference type="ARBA" id="ARBA00023128"/>
    </source>
</evidence>
<dbReference type="InterPro" id="IPR015421">
    <property type="entry name" value="PyrdxlP-dep_Trfase_major"/>
</dbReference>
<evidence type="ECO:0000256" key="13">
    <source>
        <dbReference type="ARBA" id="ARBA00022898"/>
    </source>
</evidence>
<keyword evidence="17" id="KW-0411">Iron-sulfur</keyword>
<dbReference type="PROSITE" id="PS50920">
    <property type="entry name" value="SOLCAR"/>
    <property type="match status" value="3"/>
</dbReference>
<comment type="subcellular location">
    <subcellularLocation>
        <location evidence="2">Mitochondrion inner membrane</location>
        <topology evidence="2">Multi-pass membrane protein</topology>
    </subcellularLocation>
</comment>
<dbReference type="PANTHER" id="PTHR11601">
    <property type="entry name" value="CYSTEINE DESULFURYLASE FAMILY MEMBER"/>
    <property type="match status" value="1"/>
</dbReference>
<evidence type="ECO:0000256" key="22">
    <source>
        <dbReference type="ARBA" id="ARBA00073559"/>
    </source>
</evidence>
<protein>
    <recommendedName>
        <fullName evidence="6">Cysteine desulfurase, mitochondrial</fullName>
        <ecNumber evidence="5">2.8.1.7</ecNumber>
    </recommendedName>
    <alternativeName>
        <fullName evidence="22">Putative mitochondrial carrier protein PET8</fullName>
    </alternativeName>
    <alternativeName>
        <fullName evidence="23">tRNA-splicing protein SPL1</fullName>
    </alternativeName>
</protein>
<keyword evidence="15" id="KW-1133">Transmembrane helix</keyword>
<dbReference type="InterPro" id="IPR019128">
    <property type="entry name" value="Dcc1"/>
</dbReference>
<dbReference type="SUPFAM" id="SSF53383">
    <property type="entry name" value="PLP-dependent transferases"/>
    <property type="match status" value="1"/>
</dbReference>
<comment type="function">
    <text evidence="20">Catalyzes the removal of elemental sulfur from cysteine to produce alanine. It supplies the inorganic sulfur for iron-sulfur (Fe-S) clusters. Plays a role in both tRNA-processing and mitochondrial metabolism. Involved in the 2-thio-modification of both 5-carboxymethylaminomethyl-2-thiouridine in mitochondrial tRNAs and 5-methoxycarbonylmethyl-2-thiouridine (mcm5s2U) in cytoplasmic tRNAs.</text>
</comment>
<dbReference type="Pfam" id="PF00266">
    <property type="entry name" value="Aminotran_5"/>
    <property type="match status" value="1"/>
</dbReference>
<evidence type="ECO:0000256" key="16">
    <source>
        <dbReference type="ARBA" id="ARBA00023004"/>
    </source>
</evidence>
<evidence type="ECO:0000256" key="2">
    <source>
        <dbReference type="ARBA" id="ARBA00004448"/>
    </source>
</evidence>
<evidence type="ECO:0000256" key="19">
    <source>
        <dbReference type="ARBA" id="ARBA00023136"/>
    </source>
</evidence>
<dbReference type="Gene3D" id="3.90.1150.10">
    <property type="entry name" value="Aspartate Aminotransferase, domain 1"/>
    <property type="match status" value="1"/>
</dbReference>
<evidence type="ECO:0000256" key="9">
    <source>
        <dbReference type="ARBA" id="ARBA00022692"/>
    </source>
</evidence>
<dbReference type="SUPFAM" id="SSF103506">
    <property type="entry name" value="Mitochondrial carrier"/>
    <property type="match status" value="1"/>
</dbReference>
<dbReference type="GeneID" id="36564966"/>
<keyword evidence="28" id="KW-1185">Reference proteome</keyword>
<dbReference type="GO" id="GO:0007064">
    <property type="term" value="P:mitotic sister chromatid cohesion"/>
    <property type="evidence" value="ECO:0007669"/>
    <property type="project" value="InterPro"/>
</dbReference>
<dbReference type="STRING" id="418784.A0A2P7YUZ3"/>
<dbReference type="GO" id="GO:0046872">
    <property type="term" value="F:metal ion binding"/>
    <property type="evidence" value="ECO:0007669"/>
    <property type="project" value="UniProtKB-KW"/>
</dbReference>
<keyword evidence="14" id="KW-0809">Transit peptide</keyword>
<keyword evidence="11" id="KW-0677">Repeat</keyword>
<dbReference type="RefSeq" id="XP_024714861.1">
    <property type="nucleotide sequence ID" value="XM_024856981.1"/>
</dbReference>
<evidence type="ECO:0000256" key="5">
    <source>
        <dbReference type="ARBA" id="ARBA00012239"/>
    </source>
</evidence>
<dbReference type="GO" id="GO:0044571">
    <property type="term" value="P:[2Fe-2S] cluster assembly"/>
    <property type="evidence" value="ECO:0007669"/>
    <property type="project" value="InterPro"/>
</dbReference>
<comment type="catalytic activity">
    <reaction evidence="21">
        <text>(sulfur carrier)-H + L-cysteine = (sulfur carrier)-SH + L-alanine</text>
        <dbReference type="Rhea" id="RHEA:43892"/>
        <dbReference type="Rhea" id="RHEA-COMP:14737"/>
        <dbReference type="Rhea" id="RHEA-COMP:14739"/>
        <dbReference type="ChEBI" id="CHEBI:29917"/>
        <dbReference type="ChEBI" id="CHEBI:35235"/>
        <dbReference type="ChEBI" id="CHEBI:57972"/>
        <dbReference type="ChEBI" id="CHEBI:64428"/>
        <dbReference type="EC" id="2.8.1.7"/>
    </reaction>
</comment>
<dbReference type="PANTHER" id="PTHR11601:SF34">
    <property type="entry name" value="CYSTEINE DESULFURASE"/>
    <property type="match status" value="1"/>
</dbReference>
<keyword evidence="13" id="KW-0663">Pyridoxal phosphate</keyword>
<dbReference type="FunFam" id="1.50.40.10:FF:000018">
    <property type="entry name" value="S-adenosylmethionine mitochondrial carrier protein-like"/>
    <property type="match status" value="1"/>
</dbReference>
<dbReference type="FunFam" id="3.90.1150.10:FF:000002">
    <property type="entry name" value="Cysteine desulfurase IscS"/>
    <property type="match status" value="1"/>
</dbReference>
<dbReference type="GO" id="GO:0030170">
    <property type="term" value="F:pyridoxal phosphate binding"/>
    <property type="evidence" value="ECO:0007669"/>
    <property type="project" value="InterPro"/>
</dbReference>
<dbReference type="GO" id="GO:0002098">
    <property type="term" value="P:tRNA wobble uridine modification"/>
    <property type="evidence" value="ECO:0007669"/>
    <property type="project" value="UniProtKB-ARBA"/>
</dbReference>
<evidence type="ECO:0000313" key="27">
    <source>
        <dbReference type="EMBL" id="PSK39771.1"/>
    </source>
</evidence>
<comment type="cofactor">
    <cofactor evidence="1 25">
        <name>pyridoxal 5'-phosphate</name>
        <dbReference type="ChEBI" id="CHEBI:597326"/>
    </cofactor>
</comment>
<keyword evidence="18" id="KW-0496">Mitochondrion</keyword>
<dbReference type="InterPro" id="IPR002067">
    <property type="entry name" value="MCP"/>
</dbReference>
<dbReference type="PROSITE" id="PS00595">
    <property type="entry name" value="AA_TRANSFER_CLASS_5"/>
    <property type="match status" value="1"/>
</dbReference>
<feature type="repeat" description="Solcar" evidence="24">
    <location>
        <begin position="426"/>
        <end position="514"/>
    </location>
</feature>
<dbReference type="GO" id="GO:0034227">
    <property type="term" value="P:tRNA thio-modification"/>
    <property type="evidence" value="ECO:0007669"/>
    <property type="project" value="UniProtKB-ARBA"/>
</dbReference>
<evidence type="ECO:0000256" key="15">
    <source>
        <dbReference type="ARBA" id="ARBA00022989"/>
    </source>
</evidence>
<dbReference type="AlphaFoldDB" id="A0A2P7YUZ3"/>
<dbReference type="OrthoDB" id="10250117at2759"/>
<evidence type="ECO:0000256" key="8">
    <source>
        <dbReference type="ARBA" id="ARBA00022679"/>
    </source>
</evidence>
<keyword evidence="19 24" id="KW-0472">Membrane</keyword>
<comment type="similarity">
    <text evidence="3">Belongs to the mitochondrial carrier (TC 2.A.29) family.</text>
</comment>
<dbReference type="InterPro" id="IPR023395">
    <property type="entry name" value="MCP_dom_sf"/>
</dbReference>
<evidence type="ECO:0000256" key="24">
    <source>
        <dbReference type="PROSITE-ProRule" id="PRU00282"/>
    </source>
</evidence>
<dbReference type="InterPro" id="IPR010240">
    <property type="entry name" value="Cys_deSase_IscS"/>
</dbReference>
<sequence>MSFDAYGQILWPTDHKYKLIQLLDDLVNYIKEEKGELTFKSPSTAKNHIVLCTEDETYTVRQMNHSNTMLLMNDMSINKLEKTFDGPDSALVGIDRFSYMYELTKLDGFIDTEGIARYPSDEIESSKAMHAVESDSPIDRQHFYSQWYSICGSQVDGHAVILTPKFVTESLYTLISVLLSKKKSDTEFNLKEISQACAAQDSELNKHFVTTLAHKFGDEASPGIFTISHTKCAWWFGIETMKKASPMLLSDKDFMLKWKLSLPPFFNASLDLSLLRGSFCRPESGKIRFLDSDMLSKDLHTRIKELFQMVKEWDYEDFLAFIEGFIPPTKKADSIILKFAKKKRLTKNKFISGGCAGTSTDLAFFPIDTLKTRLQAKGGFFANGGWHGIYKGLGSAVVALAPSASLFFVTYDTLKTTTKDKLPQTASHMLAASAGEIAACLVRVPAEIVKQRTQAGHKGVGGQATLWANLKYLLMNKLGEGTFRGLYRGWNSTIMREIPFTMIQFPLYEKLKQLWSEYDNQSISLLKGALCGSIAGGVAAAATTPLDVVKTRIMLNKERVGVFTLVRQMLHEEGAKVFLSGVGPRTAWISAGGAIFLGCYELTHSVLDEYVKESKALEGSGTIARATRRLSTTAPVRSNARSLATAVPPPPEVAIAPEGSLISLKLATRDDAQFGTRPIYLDVQATTPTDPRVLDKMLQFYTGLYGNPHSSTHAYGWETEKEVEKARGYIADLINADPKEIIFTSGATESNNMCIKGVPRFYKKTKKHIITTQTEHKCVLDSARHMQDEGFEVTYLPVTNEGLINLDDLKKAIRKDTAIVSIMAVNNEIGVIQPLKEIGKICRENKIFFHTDAAQAYGKIPIDVNEMNIDMLSISSHKIYGPKGIGACYVRRRPRVRLDPIITGGGQERGLRSGTLAPPLVCGFGEAARLMKQDMAYDQAYIKRLSTKLRDGLLSIPETQFNGVLSDPSKQYAGCVNVSFAYIEGESLLMALKDIALSSGSACTSASLEPSYVLHALGADDALAHSSIRFGIGRFTTEAEIDYVVRAINERVDFLRKMSPLWEMVQEGIDLNTIEWSGH</sequence>
<evidence type="ECO:0000313" key="28">
    <source>
        <dbReference type="Proteomes" id="UP000241107"/>
    </source>
</evidence>
<dbReference type="InterPro" id="IPR015424">
    <property type="entry name" value="PyrdxlP-dep_Trfase"/>
</dbReference>
<dbReference type="GO" id="GO:0005743">
    <property type="term" value="C:mitochondrial inner membrane"/>
    <property type="evidence" value="ECO:0007669"/>
    <property type="project" value="UniProtKB-SubCell"/>
</dbReference>
<keyword evidence="7" id="KW-0813">Transport</keyword>
<dbReference type="Pfam" id="PF09724">
    <property type="entry name" value="Dcc1"/>
    <property type="match status" value="1"/>
</dbReference>
<keyword evidence="8" id="KW-0808">Transferase</keyword>
<dbReference type="PRINTS" id="PR00926">
    <property type="entry name" value="MITOCARRIER"/>
</dbReference>
<evidence type="ECO:0000256" key="21">
    <source>
        <dbReference type="ARBA" id="ARBA00050776"/>
    </source>
</evidence>
<feature type="domain" description="Aminotransferase class V" evidence="26">
    <location>
        <begin position="679"/>
        <end position="1044"/>
    </location>
</feature>
<dbReference type="EMBL" id="PYFQ01000002">
    <property type="protein sequence ID" value="PSK39771.1"/>
    <property type="molecule type" value="Genomic_DNA"/>
</dbReference>
<evidence type="ECO:0000256" key="10">
    <source>
        <dbReference type="ARBA" id="ARBA00022723"/>
    </source>
</evidence>
<dbReference type="Pfam" id="PF00153">
    <property type="entry name" value="Mito_carr"/>
    <property type="match status" value="3"/>
</dbReference>
<evidence type="ECO:0000256" key="7">
    <source>
        <dbReference type="ARBA" id="ARBA00022448"/>
    </source>
</evidence>
<evidence type="ECO:0000256" key="12">
    <source>
        <dbReference type="ARBA" id="ARBA00022792"/>
    </source>
</evidence>
<feature type="repeat" description="Solcar" evidence="24">
    <location>
        <begin position="523"/>
        <end position="606"/>
    </location>
</feature>
<feature type="repeat" description="Solcar" evidence="24">
    <location>
        <begin position="344"/>
        <end position="417"/>
    </location>
</feature>
<evidence type="ECO:0000256" key="17">
    <source>
        <dbReference type="ARBA" id="ARBA00023014"/>
    </source>
</evidence>
<keyword evidence="10" id="KW-0479">Metal-binding</keyword>
<dbReference type="InterPro" id="IPR000192">
    <property type="entry name" value="Aminotrans_V_dom"/>
</dbReference>
<comment type="similarity">
    <text evidence="4">Belongs to the class-V pyridoxal-phosphate-dependent aminotransferase family. NifS/IscS subfamily.</text>
</comment>
<dbReference type="HAMAP" id="MF_00331">
    <property type="entry name" value="Cys_desulf_IscS"/>
    <property type="match status" value="1"/>
</dbReference>
<organism evidence="27 28">
    <name type="scientific">Candidozyma pseudohaemuli</name>
    <dbReference type="NCBI Taxonomy" id="418784"/>
    <lineage>
        <taxon>Eukaryota</taxon>
        <taxon>Fungi</taxon>
        <taxon>Dikarya</taxon>
        <taxon>Ascomycota</taxon>
        <taxon>Saccharomycotina</taxon>
        <taxon>Pichiomycetes</taxon>
        <taxon>Metschnikowiaceae</taxon>
        <taxon>Candidozyma</taxon>
    </lineage>
</organism>
<evidence type="ECO:0000256" key="14">
    <source>
        <dbReference type="ARBA" id="ARBA00022946"/>
    </source>
</evidence>
<dbReference type="Proteomes" id="UP000241107">
    <property type="component" value="Unassembled WGS sequence"/>
</dbReference>
<evidence type="ECO:0000256" key="23">
    <source>
        <dbReference type="ARBA" id="ARBA00080923"/>
    </source>
</evidence>
<gene>
    <name evidence="27" type="ORF">C7M61_001576</name>
</gene>
<name>A0A2P7YUZ3_9ASCO</name>
<comment type="caution">
    <text evidence="27">The sequence shown here is derived from an EMBL/GenBank/DDBJ whole genome shotgun (WGS) entry which is preliminary data.</text>
</comment>
<dbReference type="GO" id="GO:0055085">
    <property type="term" value="P:transmembrane transport"/>
    <property type="evidence" value="ECO:0007669"/>
    <property type="project" value="InterPro"/>
</dbReference>
<proteinExistence type="inferred from homology"/>
<evidence type="ECO:0000256" key="20">
    <source>
        <dbReference type="ARBA" id="ARBA00045623"/>
    </source>
</evidence>
<keyword evidence="9 24" id="KW-0812">Transmembrane</keyword>
<evidence type="ECO:0000256" key="3">
    <source>
        <dbReference type="ARBA" id="ARBA00006375"/>
    </source>
</evidence>